<dbReference type="RefSeq" id="XP_022985136.1">
    <property type="nucleotide sequence ID" value="XM_023129368.1"/>
</dbReference>
<dbReference type="GeneID" id="111483219"/>
<sequence length="321" mass="36747">MAACFSFSYTLNSYFRRSFSMAGLKSITTDLREGTIIHCWAPKFRRDTKPNLLLIHGFGANAMWQWNKFISPMIRFFNVYVPDLIFFGNSYTTRPERTESFQALCMMRLMDSLDVQTVNVVGISYGGFVAYSMAAQFPERLEKLVLCCAGVCLEEKDMADGMFVVKNIDEAADILLPQTPARLKELIRLTFVKPARFLPTFIINDFINVMCKEYQQEKEELIKQLLKDRTLSNLPKIDKTTLILWGDQDQVFPLELANRLKRHVGEKAELVVIKKAGHAFIAEKPRKMYKHIKAFLTTNPTLSPSTNPPFCSVLLLANQSK</sequence>
<reference evidence="3" key="1">
    <citation type="submission" date="2025-08" db="UniProtKB">
        <authorList>
            <consortium name="RefSeq"/>
        </authorList>
    </citation>
    <scope>IDENTIFICATION</scope>
    <source>
        <tissue evidence="3">Young leaves</tissue>
    </source>
</reference>
<dbReference type="AlphaFoldDB" id="A0A6J1J799"/>
<dbReference type="InterPro" id="IPR000073">
    <property type="entry name" value="AB_hydrolase_1"/>
</dbReference>
<dbReference type="Gene3D" id="3.40.50.1820">
    <property type="entry name" value="alpha/beta hydrolase"/>
    <property type="match status" value="1"/>
</dbReference>
<accession>A0A6J1J799</accession>
<gene>
    <name evidence="3" type="primary">LOC111483219</name>
</gene>
<dbReference type="OrthoDB" id="6431331at2759"/>
<dbReference type="PANTHER" id="PTHR43139">
    <property type="entry name" value="SI:DKEY-122A22.2"/>
    <property type="match status" value="1"/>
</dbReference>
<organism evidence="2 3">
    <name type="scientific">Cucurbita maxima</name>
    <name type="common">Pumpkin</name>
    <name type="synonym">Winter squash</name>
    <dbReference type="NCBI Taxonomy" id="3661"/>
    <lineage>
        <taxon>Eukaryota</taxon>
        <taxon>Viridiplantae</taxon>
        <taxon>Streptophyta</taxon>
        <taxon>Embryophyta</taxon>
        <taxon>Tracheophyta</taxon>
        <taxon>Spermatophyta</taxon>
        <taxon>Magnoliopsida</taxon>
        <taxon>eudicotyledons</taxon>
        <taxon>Gunneridae</taxon>
        <taxon>Pentapetalae</taxon>
        <taxon>rosids</taxon>
        <taxon>fabids</taxon>
        <taxon>Cucurbitales</taxon>
        <taxon>Cucurbitaceae</taxon>
        <taxon>Cucurbiteae</taxon>
        <taxon>Cucurbita</taxon>
    </lineage>
</organism>
<dbReference type="PANTHER" id="PTHR43139:SF25">
    <property type="entry name" value="ALPHA_BETA-HYDROLASES SUPERFAMILY PROTEIN"/>
    <property type="match status" value="1"/>
</dbReference>
<dbReference type="InterPro" id="IPR029058">
    <property type="entry name" value="AB_hydrolase_fold"/>
</dbReference>
<protein>
    <submittedName>
        <fullName evidence="3">Monoacylglycerol lipase ABHD6-like</fullName>
    </submittedName>
</protein>
<evidence type="ECO:0000313" key="2">
    <source>
        <dbReference type="Proteomes" id="UP000504608"/>
    </source>
</evidence>
<dbReference type="Proteomes" id="UP000504608">
    <property type="component" value="Unplaced"/>
</dbReference>
<dbReference type="KEGG" id="cmax:111483219"/>
<evidence type="ECO:0000259" key="1">
    <source>
        <dbReference type="Pfam" id="PF00561"/>
    </source>
</evidence>
<evidence type="ECO:0000313" key="3">
    <source>
        <dbReference type="RefSeq" id="XP_022985136.1"/>
    </source>
</evidence>
<feature type="domain" description="AB hydrolase-1" evidence="1">
    <location>
        <begin position="50"/>
        <end position="285"/>
    </location>
</feature>
<keyword evidence="2" id="KW-1185">Reference proteome</keyword>
<dbReference type="InterPro" id="IPR052370">
    <property type="entry name" value="Meta-cleavage_hydrolase"/>
</dbReference>
<name>A0A6J1J799_CUCMA</name>
<dbReference type="PRINTS" id="PR00111">
    <property type="entry name" value="ABHYDROLASE"/>
</dbReference>
<dbReference type="SUPFAM" id="SSF53474">
    <property type="entry name" value="alpha/beta-Hydrolases"/>
    <property type="match status" value="1"/>
</dbReference>
<dbReference type="Pfam" id="PF00561">
    <property type="entry name" value="Abhydrolase_1"/>
    <property type="match status" value="1"/>
</dbReference>
<proteinExistence type="predicted"/>